<dbReference type="EMBL" id="JBHRYB010000014">
    <property type="protein sequence ID" value="MFC3681372.1"/>
    <property type="molecule type" value="Genomic_DNA"/>
</dbReference>
<dbReference type="Proteomes" id="UP001595722">
    <property type="component" value="Unassembled WGS sequence"/>
</dbReference>
<feature type="region of interest" description="Disordered" evidence="1">
    <location>
        <begin position="17"/>
        <end position="36"/>
    </location>
</feature>
<evidence type="ECO:0000313" key="2">
    <source>
        <dbReference type="EMBL" id="MFC3681372.1"/>
    </source>
</evidence>
<proteinExistence type="predicted"/>
<gene>
    <name evidence="2" type="ORF">ACFOMG_14805</name>
</gene>
<reference evidence="3" key="1">
    <citation type="journal article" date="2019" name="Int. J. Syst. Evol. Microbiol.">
        <title>The Global Catalogue of Microorganisms (GCM) 10K type strain sequencing project: providing services to taxonomists for standard genome sequencing and annotation.</title>
        <authorList>
            <consortium name="The Broad Institute Genomics Platform"/>
            <consortium name="The Broad Institute Genome Sequencing Center for Infectious Disease"/>
            <person name="Wu L."/>
            <person name="Ma J."/>
        </authorList>
    </citation>
    <scope>NUCLEOTIDE SEQUENCE [LARGE SCALE GENOMIC DNA]</scope>
    <source>
        <strain evidence="3">KCTC 42424</strain>
    </source>
</reference>
<evidence type="ECO:0000313" key="3">
    <source>
        <dbReference type="Proteomes" id="UP001595722"/>
    </source>
</evidence>
<sequence>MNSDHIFVNKEFWDEHASHTLDTPPPTTHGGKKYELTGPAKPLPTALLNSSELLCFFKIPLDAIVSVTCGALMTEDNLNIVKTKTEEHGFVCQKATIDDDDYCLQFETLTSTEQQD</sequence>
<accession>A0ABV7VXD4</accession>
<comment type="caution">
    <text evidence="2">The sequence shown here is derived from an EMBL/GenBank/DDBJ whole genome shotgun (WGS) entry which is preliminary data.</text>
</comment>
<organism evidence="2 3">
    <name type="scientific">Bacterioplanoides pacificum</name>
    <dbReference type="NCBI Taxonomy" id="1171596"/>
    <lineage>
        <taxon>Bacteria</taxon>
        <taxon>Pseudomonadati</taxon>
        <taxon>Pseudomonadota</taxon>
        <taxon>Gammaproteobacteria</taxon>
        <taxon>Oceanospirillales</taxon>
        <taxon>Oceanospirillaceae</taxon>
        <taxon>Bacterioplanoides</taxon>
    </lineage>
</organism>
<name>A0ABV7VXD4_9GAMM</name>
<protein>
    <submittedName>
        <fullName evidence="2">Uncharacterized protein</fullName>
    </submittedName>
</protein>
<keyword evidence="3" id="KW-1185">Reference proteome</keyword>
<evidence type="ECO:0000256" key="1">
    <source>
        <dbReference type="SAM" id="MobiDB-lite"/>
    </source>
</evidence>